<proteinExistence type="predicted"/>
<dbReference type="PANTHER" id="PTHR37807">
    <property type="entry name" value="OS07G0160300 PROTEIN"/>
    <property type="match status" value="1"/>
</dbReference>
<dbReference type="RefSeq" id="WP_184801017.1">
    <property type="nucleotide sequence ID" value="NZ_JACHMY010000001.1"/>
</dbReference>
<dbReference type="PANTHER" id="PTHR37807:SF3">
    <property type="entry name" value="OS07G0160300 PROTEIN"/>
    <property type="match status" value="1"/>
</dbReference>
<gene>
    <name evidence="1" type="ORF">HDA39_006122</name>
</gene>
<protein>
    <submittedName>
        <fullName evidence="1">Putative kinase</fullName>
    </submittedName>
</protein>
<keyword evidence="2" id="KW-1185">Reference proteome</keyword>
<dbReference type="EMBL" id="JACHMY010000001">
    <property type="protein sequence ID" value="MBB5839388.1"/>
    <property type="molecule type" value="Genomic_DNA"/>
</dbReference>
<dbReference type="Pfam" id="PF13671">
    <property type="entry name" value="AAA_33"/>
    <property type="match status" value="1"/>
</dbReference>
<evidence type="ECO:0000313" key="2">
    <source>
        <dbReference type="Proteomes" id="UP000549971"/>
    </source>
</evidence>
<reference evidence="1 2" key="1">
    <citation type="submission" date="2020-08" db="EMBL/GenBank/DDBJ databases">
        <title>Sequencing the genomes of 1000 actinobacteria strains.</title>
        <authorList>
            <person name="Klenk H.-P."/>
        </authorList>
    </citation>
    <scope>NUCLEOTIDE SEQUENCE [LARGE SCALE GENOMIC DNA]</scope>
    <source>
        <strain evidence="1 2">DSM 28967</strain>
    </source>
</reference>
<keyword evidence="1" id="KW-0808">Transferase</keyword>
<organism evidence="1 2">
    <name type="scientific">Kribbella italica</name>
    <dbReference type="NCBI Taxonomy" id="1540520"/>
    <lineage>
        <taxon>Bacteria</taxon>
        <taxon>Bacillati</taxon>
        <taxon>Actinomycetota</taxon>
        <taxon>Actinomycetes</taxon>
        <taxon>Propionibacteriales</taxon>
        <taxon>Kribbellaceae</taxon>
        <taxon>Kribbella</taxon>
    </lineage>
</organism>
<dbReference type="GO" id="GO:0016301">
    <property type="term" value="F:kinase activity"/>
    <property type="evidence" value="ECO:0007669"/>
    <property type="project" value="UniProtKB-KW"/>
</dbReference>
<sequence>MPPPTLIAITGLPATGKSTAADQLARDLSTPAFSGDWLLGALKPHGVLTGLDRPTLLAMYYDLLTTLITRQLMLGQSAIVDCLINDATATRWQTLATQHDARALIVECICPDEPEHHRRLTTRRRNIPGWHEVPWPHVERMRTEYPPLTVPHLTLNALNPVEENLVRLHQALAD</sequence>
<dbReference type="SUPFAM" id="SSF52540">
    <property type="entry name" value="P-loop containing nucleoside triphosphate hydrolases"/>
    <property type="match status" value="1"/>
</dbReference>
<comment type="caution">
    <text evidence="1">The sequence shown here is derived from an EMBL/GenBank/DDBJ whole genome shotgun (WGS) entry which is preliminary data.</text>
</comment>
<dbReference type="Gene3D" id="3.40.50.300">
    <property type="entry name" value="P-loop containing nucleotide triphosphate hydrolases"/>
    <property type="match status" value="1"/>
</dbReference>
<dbReference type="InterPro" id="IPR027417">
    <property type="entry name" value="P-loop_NTPase"/>
</dbReference>
<accession>A0A7W9MXS5</accession>
<keyword evidence="1" id="KW-0418">Kinase</keyword>
<dbReference type="Proteomes" id="UP000549971">
    <property type="component" value="Unassembled WGS sequence"/>
</dbReference>
<evidence type="ECO:0000313" key="1">
    <source>
        <dbReference type="EMBL" id="MBB5839388.1"/>
    </source>
</evidence>
<dbReference type="AlphaFoldDB" id="A0A7W9MXS5"/>
<name>A0A7W9MXS5_9ACTN</name>